<organism evidence="6 7">
    <name type="scientific">Deinobacterium chartae</name>
    <dbReference type="NCBI Taxonomy" id="521158"/>
    <lineage>
        <taxon>Bacteria</taxon>
        <taxon>Thermotogati</taxon>
        <taxon>Deinococcota</taxon>
        <taxon>Deinococci</taxon>
        <taxon>Deinococcales</taxon>
        <taxon>Deinococcaceae</taxon>
        <taxon>Deinobacterium</taxon>
    </lineage>
</organism>
<evidence type="ECO:0000313" key="6">
    <source>
        <dbReference type="EMBL" id="MBB6099108.1"/>
    </source>
</evidence>
<dbReference type="Gene3D" id="3.40.190.10">
    <property type="entry name" value="Periplasmic binding protein-like II"/>
    <property type="match status" value="2"/>
</dbReference>
<keyword evidence="7" id="KW-1185">Reference proteome</keyword>
<comment type="similarity">
    <text evidence="2">Belongs to the bacterial solute-binding protein 1 family.</text>
</comment>
<evidence type="ECO:0000256" key="3">
    <source>
        <dbReference type="ARBA" id="ARBA00022448"/>
    </source>
</evidence>
<dbReference type="Pfam" id="PF13416">
    <property type="entry name" value="SBP_bac_8"/>
    <property type="match status" value="1"/>
</dbReference>
<feature type="signal peptide" evidence="5">
    <location>
        <begin position="1"/>
        <end position="18"/>
    </location>
</feature>
<dbReference type="PANTHER" id="PTHR43649">
    <property type="entry name" value="ARABINOSE-BINDING PROTEIN-RELATED"/>
    <property type="match status" value="1"/>
</dbReference>
<comment type="subcellular location">
    <subcellularLocation>
        <location evidence="1">Cell envelope</location>
    </subcellularLocation>
</comment>
<dbReference type="Proteomes" id="UP000569951">
    <property type="component" value="Unassembled WGS sequence"/>
</dbReference>
<feature type="chain" id="PRO_5032546762" evidence="5">
    <location>
        <begin position="19"/>
        <end position="399"/>
    </location>
</feature>
<evidence type="ECO:0000256" key="1">
    <source>
        <dbReference type="ARBA" id="ARBA00004196"/>
    </source>
</evidence>
<dbReference type="InterPro" id="IPR006059">
    <property type="entry name" value="SBP"/>
</dbReference>
<name>A0A841I3Z5_9DEIO</name>
<accession>A0A841I3Z5</accession>
<dbReference type="GO" id="GO:0030313">
    <property type="term" value="C:cell envelope"/>
    <property type="evidence" value="ECO:0007669"/>
    <property type="project" value="UniProtKB-SubCell"/>
</dbReference>
<dbReference type="PANTHER" id="PTHR43649:SF31">
    <property type="entry name" value="SN-GLYCEROL-3-PHOSPHATE-BINDING PERIPLASMIC PROTEIN UGPB"/>
    <property type="match status" value="1"/>
</dbReference>
<dbReference type="EMBL" id="JACHHG010000009">
    <property type="protein sequence ID" value="MBB6099108.1"/>
    <property type="molecule type" value="Genomic_DNA"/>
</dbReference>
<keyword evidence="3" id="KW-0813">Transport</keyword>
<proteinExistence type="inferred from homology"/>
<evidence type="ECO:0000256" key="2">
    <source>
        <dbReference type="ARBA" id="ARBA00008520"/>
    </source>
</evidence>
<sequence>MNVKLLAVALAMAGTALAAPTKITFWHSMESSKDDVKALADAFNRSQDDYEIVPQVAGNYREAETKLISALRANSGPVMFQAELSFFTKLAADGVLADLSSLEKTLPEATVKDFYPAVWEYGEVGGRRYGLPWNTSTPVLYYNANVFKAKGVKPPKTYAEFEAAAKKVSNRGSKGFIAMADSWQFEQMVLARGGNVVKGNQPNFDSPEVVDALEMLVRMSKNGSANPRNLGEAQFAILDFVRTKNFMAVASIANWPDILPYSVAFELGVAPMPCAKTCQVPFGGAELVVLKNASAKEQAGAFAFWKFLVEPKNLADWVQKTYYVSPRRSVLPLLKDFYAQNPYRKTAFEQLDQAVSRPRVPGYATWRAYLEEAIERATKGGVPARAALQEAQRRALAAR</sequence>
<dbReference type="InterPro" id="IPR050490">
    <property type="entry name" value="Bact_solute-bd_prot1"/>
</dbReference>
<dbReference type="CDD" id="cd14748">
    <property type="entry name" value="PBP2_UgpB"/>
    <property type="match status" value="1"/>
</dbReference>
<evidence type="ECO:0000313" key="7">
    <source>
        <dbReference type="Proteomes" id="UP000569951"/>
    </source>
</evidence>
<reference evidence="6 7" key="1">
    <citation type="submission" date="2020-08" db="EMBL/GenBank/DDBJ databases">
        <title>Genomic Encyclopedia of Type Strains, Phase IV (KMG-IV): sequencing the most valuable type-strain genomes for metagenomic binning, comparative biology and taxonomic classification.</title>
        <authorList>
            <person name="Goeker M."/>
        </authorList>
    </citation>
    <scope>NUCLEOTIDE SEQUENCE [LARGE SCALE GENOMIC DNA]</scope>
    <source>
        <strain evidence="6 7">DSM 21458</strain>
    </source>
</reference>
<dbReference type="RefSeq" id="WP_183987860.1">
    <property type="nucleotide sequence ID" value="NZ_JACHHG010000009.1"/>
</dbReference>
<keyword evidence="4 5" id="KW-0732">Signal</keyword>
<gene>
    <name evidence="6" type="ORF">HNR42_002544</name>
</gene>
<comment type="caution">
    <text evidence="6">The sequence shown here is derived from an EMBL/GenBank/DDBJ whole genome shotgun (WGS) entry which is preliminary data.</text>
</comment>
<dbReference type="SUPFAM" id="SSF53850">
    <property type="entry name" value="Periplasmic binding protein-like II"/>
    <property type="match status" value="1"/>
</dbReference>
<dbReference type="AlphaFoldDB" id="A0A841I3Z5"/>
<evidence type="ECO:0000256" key="4">
    <source>
        <dbReference type="ARBA" id="ARBA00022729"/>
    </source>
</evidence>
<evidence type="ECO:0000256" key="5">
    <source>
        <dbReference type="SAM" id="SignalP"/>
    </source>
</evidence>
<protein>
    <submittedName>
        <fullName evidence="6">sn-glycerol 3-phosphate transport system substrate-binding protein</fullName>
    </submittedName>
</protein>